<accession>A0A0B6YHA8</accession>
<name>A0A0B6YHA8_9EUPU</name>
<feature type="compositionally biased region" description="Basic and acidic residues" evidence="1">
    <location>
        <begin position="1"/>
        <end position="11"/>
    </location>
</feature>
<sequence length="66" mass="7057">GEFHSTREKSESVPMKIAKPSIDADARSGINPSTPPENTFDFGSAVTSASNFSFAFGCKEENKSDV</sequence>
<proteinExistence type="predicted"/>
<protein>
    <submittedName>
        <fullName evidence="2">Uncharacterized protein</fullName>
    </submittedName>
</protein>
<feature type="non-terminal residue" evidence="2">
    <location>
        <position position="1"/>
    </location>
</feature>
<feature type="non-terminal residue" evidence="2">
    <location>
        <position position="66"/>
    </location>
</feature>
<organism evidence="2">
    <name type="scientific">Arion vulgaris</name>
    <dbReference type="NCBI Taxonomy" id="1028688"/>
    <lineage>
        <taxon>Eukaryota</taxon>
        <taxon>Metazoa</taxon>
        <taxon>Spiralia</taxon>
        <taxon>Lophotrochozoa</taxon>
        <taxon>Mollusca</taxon>
        <taxon>Gastropoda</taxon>
        <taxon>Heterobranchia</taxon>
        <taxon>Euthyneura</taxon>
        <taxon>Panpulmonata</taxon>
        <taxon>Eupulmonata</taxon>
        <taxon>Stylommatophora</taxon>
        <taxon>Helicina</taxon>
        <taxon>Arionoidea</taxon>
        <taxon>Arionidae</taxon>
        <taxon>Arion</taxon>
    </lineage>
</organism>
<dbReference type="AlphaFoldDB" id="A0A0B6YHA8"/>
<dbReference type="EMBL" id="HACG01008664">
    <property type="protein sequence ID" value="CEK55529.1"/>
    <property type="molecule type" value="Transcribed_RNA"/>
</dbReference>
<reference evidence="2" key="1">
    <citation type="submission" date="2014-12" db="EMBL/GenBank/DDBJ databases">
        <title>Insight into the proteome of Arion vulgaris.</title>
        <authorList>
            <person name="Aradska J."/>
            <person name="Bulat T."/>
            <person name="Smidak R."/>
            <person name="Sarate P."/>
            <person name="Gangsoo J."/>
            <person name="Sialana F."/>
            <person name="Bilban M."/>
            <person name="Lubec G."/>
        </authorList>
    </citation>
    <scope>NUCLEOTIDE SEQUENCE</scope>
    <source>
        <tissue evidence="2">Skin</tissue>
    </source>
</reference>
<feature type="region of interest" description="Disordered" evidence="1">
    <location>
        <begin position="1"/>
        <end position="42"/>
    </location>
</feature>
<gene>
    <name evidence="2" type="primary">ORF25434</name>
</gene>
<evidence type="ECO:0000256" key="1">
    <source>
        <dbReference type="SAM" id="MobiDB-lite"/>
    </source>
</evidence>
<evidence type="ECO:0000313" key="2">
    <source>
        <dbReference type="EMBL" id="CEK55529.1"/>
    </source>
</evidence>